<accession>A0A174MX03</accession>
<reference evidence="1 2" key="1">
    <citation type="submission" date="2015-09" db="EMBL/GenBank/DDBJ databases">
        <authorList>
            <consortium name="Pathogen Informatics"/>
        </authorList>
    </citation>
    <scope>NUCLEOTIDE SEQUENCE [LARGE SCALE GENOMIC DNA]</scope>
    <source>
        <strain evidence="1 2">2789STDY5608850</strain>
    </source>
</reference>
<organism evidence="1 2">
    <name type="scientific">Hungatella hathewayi</name>
    <dbReference type="NCBI Taxonomy" id="154046"/>
    <lineage>
        <taxon>Bacteria</taxon>
        <taxon>Bacillati</taxon>
        <taxon>Bacillota</taxon>
        <taxon>Clostridia</taxon>
        <taxon>Lachnospirales</taxon>
        <taxon>Lachnospiraceae</taxon>
        <taxon>Hungatella</taxon>
    </lineage>
</organism>
<protein>
    <submittedName>
        <fullName evidence="1">Uncharacterized protein</fullName>
    </submittedName>
</protein>
<gene>
    <name evidence="1" type="ORF">ERS852407_05833</name>
</gene>
<dbReference type="AlphaFoldDB" id="A0A174MX03"/>
<dbReference type="Proteomes" id="UP000095651">
    <property type="component" value="Unassembled WGS sequence"/>
</dbReference>
<dbReference type="RefSeq" id="WP_055660538.1">
    <property type="nucleotide sequence ID" value="NZ_CABIXC010000028.1"/>
</dbReference>
<proteinExistence type="predicted"/>
<evidence type="ECO:0000313" key="1">
    <source>
        <dbReference type="EMBL" id="CUP40006.1"/>
    </source>
</evidence>
<name>A0A174MX03_9FIRM</name>
<dbReference type="EMBL" id="CYZE01000028">
    <property type="protein sequence ID" value="CUP40006.1"/>
    <property type="molecule type" value="Genomic_DNA"/>
</dbReference>
<sequence>MYNFDMTPFAEMIKRDEQLLIALNEWDGKTSSLYKDNLPAFEKFLFELPESLTLNDVEHELSFQPVGLRLLFAARLMEFSQRIEDSGTLPTYRNLRQFLFHELYENHPEKISWKYPH</sequence>
<evidence type="ECO:0000313" key="2">
    <source>
        <dbReference type="Proteomes" id="UP000095651"/>
    </source>
</evidence>